<dbReference type="AlphaFoldDB" id="A0A497F021"/>
<keyword evidence="8 9" id="KW-0472">Membrane</keyword>
<dbReference type="Gene3D" id="1.10.3720.10">
    <property type="entry name" value="MetI-like"/>
    <property type="match status" value="1"/>
</dbReference>
<dbReference type="GO" id="GO:0005315">
    <property type="term" value="F:phosphate transmembrane transporter activity"/>
    <property type="evidence" value="ECO:0007669"/>
    <property type="project" value="InterPro"/>
</dbReference>
<protein>
    <recommendedName>
        <fullName evidence="10">Phosphate transport system permease protein</fullName>
    </recommendedName>
</protein>
<name>A0A497F021_9CREN</name>
<dbReference type="PANTHER" id="PTHR30425">
    <property type="entry name" value="PHOSPHATE TRANSPORT SYSTEM PERMEASE PROTEIN PST"/>
    <property type="match status" value="1"/>
</dbReference>
<dbReference type="NCBIfam" id="TIGR02138">
    <property type="entry name" value="phosphate_pstC"/>
    <property type="match status" value="1"/>
</dbReference>
<dbReference type="InterPro" id="IPR000515">
    <property type="entry name" value="MetI-like"/>
</dbReference>
<evidence type="ECO:0000256" key="9">
    <source>
        <dbReference type="RuleBase" id="RU363032"/>
    </source>
</evidence>
<evidence type="ECO:0000256" key="7">
    <source>
        <dbReference type="ARBA" id="ARBA00022989"/>
    </source>
</evidence>
<gene>
    <name evidence="12" type="primary">pstC</name>
    <name evidence="12" type="ORF">DRJ26_04405</name>
</gene>
<keyword evidence="5 10" id="KW-0592">Phosphate transport</keyword>
<sequence>MISLYNRSHRYLLDKLFEKFLFIVALISGLMVISIVLILLSHATTILNSPYVFTVFSDSWLPSDSSFGLYPFIAGTIWVTCIAMMLSAPSCILCAIFLAEYAPKKLRSTIKPLIDVLASIPSVVYGLWAILVIVPLVRDYVAPTVSSALGWIPIFSLNVNVGYSVLTSGFVLAIMVSPIIISVAEEVIRAVPMEIREASLALGATKWQTVKYVVFRKAFLGIVAAVILGFCRAFGETMAVLMVSGNVPKAPSSLFDPCCPLTALIASSLGEMMSSRTYVSALSIAALLLLLVILIFNILARLIVLKFSRG</sequence>
<comment type="subcellular location">
    <subcellularLocation>
        <location evidence="1 9">Cell membrane</location>
        <topology evidence="1 9">Multi-pass membrane protein</topology>
    </subcellularLocation>
</comment>
<evidence type="ECO:0000313" key="13">
    <source>
        <dbReference type="Proteomes" id="UP000269499"/>
    </source>
</evidence>
<evidence type="ECO:0000256" key="2">
    <source>
        <dbReference type="ARBA" id="ARBA00007069"/>
    </source>
</evidence>
<dbReference type="Proteomes" id="UP000269499">
    <property type="component" value="Unassembled WGS sequence"/>
</dbReference>
<organism evidence="12 13">
    <name type="scientific">Thermoproteota archaeon</name>
    <dbReference type="NCBI Taxonomy" id="2056631"/>
    <lineage>
        <taxon>Archaea</taxon>
        <taxon>Thermoproteota</taxon>
    </lineage>
</organism>
<comment type="function">
    <text evidence="10">Part of the binding-protein-dependent transport system for phosphate; probably responsible for the translocation of the substrate across the membrane.</text>
</comment>
<evidence type="ECO:0000256" key="8">
    <source>
        <dbReference type="ARBA" id="ARBA00023136"/>
    </source>
</evidence>
<feature type="transmembrane region" description="Helical" evidence="9">
    <location>
        <begin position="161"/>
        <end position="184"/>
    </location>
</feature>
<feature type="transmembrane region" description="Helical" evidence="9">
    <location>
        <begin position="68"/>
        <end position="101"/>
    </location>
</feature>
<reference evidence="12 13" key="1">
    <citation type="submission" date="2018-06" db="EMBL/GenBank/DDBJ databases">
        <title>Extensive metabolic versatility and redundancy in microbially diverse, dynamic hydrothermal sediments.</title>
        <authorList>
            <person name="Dombrowski N."/>
            <person name="Teske A."/>
            <person name="Baker B.J."/>
        </authorList>
    </citation>
    <scope>NUCLEOTIDE SEQUENCE [LARGE SCALE GENOMIC DNA]</scope>
    <source>
        <strain evidence="12">B20_G2</strain>
    </source>
</reference>
<evidence type="ECO:0000256" key="6">
    <source>
        <dbReference type="ARBA" id="ARBA00022692"/>
    </source>
</evidence>
<dbReference type="PANTHER" id="PTHR30425:SF1">
    <property type="entry name" value="PHOSPHATE TRANSPORT SYSTEM PERMEASE PROTEIN PSTC"/>
    <property type="match status" value="1"/>
</dbReference>
<feature type="transmembrane region" description="Helical" evidence="9">
    <location>
        <begin position="278"/>
        <end position="304"/>
    </location>
</feature>
<dbReference type="GO" id="GO:0006817">
    <property type="term" value="P:phosphate ion transport"/>
    <property type="evidence" value="ECO:0007669"/>
    <property type="project" value="UniProtKB-KW"/>
</dbReference>
<evidence type="ECO:0000256" key="10">
    <source>
        <dbReference type="RuleBase" id="RU363054"/>
    </source>
</evidence>
<evidence type="ECO:0000313" key="12">
    <source>
        <dbReference type="EMBL" id="RLE52669.1"/>
    </source>
</evidence>
<comment type="similarity">
    <text evidence="2 10">Belongs to the binding-protein-dependent transport system permease family. CysTW subfamily.</text>
</comment>
<dbReference type="Pfam" id="PF00528">
    <property type="entry name" value="BPD_transp_1"/>
    <property type="match status" value="1"/>
</dbReference>
<dbReference type="InterPro" id="IPR051124">
    <property type="entry name" value="Phosphate_Transport_Permease"/>
</dbReference>
<dbReference type="InterPro" id="IPR011864">
    <property type="entry name" value="Phosphate_PstC"/>
</dbReference>
<evidence type="ECO:0000256" key="3">
    <source>
        <dbReference type="ARBA" id="ARBA00022448"/>
    </source>
</evidence>
<keyword evidence="6 9" id="KW-0812">Transmembrane</keyword>
<evidence type="ECO:0000256" key="1">
    <source>
        <dbReference type="ARBA" id="ARBA00004651"/>
    </source>
</evidence>
<keyword evidence="4 10" id="KW-1003">Cell membrane</keyword>
<feature type="transmembrane region" description="Helical" evidence="9">
    <location>
        <begin position="113"/>
        <end position="137"/>
    </location>
</feature>
<accession>A0A497F021</accession>
<keyword evidence="3 9" id="KW-0813">Transport</keyword>
<dbReference type="GO" id="GO:0005886">
    <property type="term" value="C:plasma membrane"/>
    <property type="evidence" value="ECO:0007669"/>
    <property type="project" value="UniProtKB-SubCell"/>
</dbReference>
<feature type="domain" description="ABC transmembrane type-1" evidence="11">
    <location>
        <begin position="73"/>
        <end position="300"/>
    </location>
</feature>
<proteinExistence type="inferred from homology"/>
<dbReference type="SUPFAM" id="SSF161098">
    <property type="entry name" value="MetI-like"/>
    <property type="match status" value="1"/>
</dbReference>
<dbReference type="EMBL" id="QMRA01000104">
    <property type="protein sequence ID" value="RLE52669.1"/>
    <property type="molecule type" value="Genomic_DNA"/>
</dbReference>
<evidence type="ECO:0000259" key="11">
    <source>
        <dbReference type="PROSITE" id="PS50928"/>
    </source>
</evidence>
<comment type="caution">
    <text evidence="12">The sequence shown here is derived from an EMBL/GenBank/DDBJ whole genome shotgun (WGS) entry which is preliminary data.</text>
</comment>
<feature type="transmembrane region" description="Helical" evidence="9">
    <location>
        <begin position="218"/>
        <end position="235"/>
    </location>
</feature>
<keyword evidence="7 9" id="KW-1133">Transmembrane helix</keyword>
<dbReference type="PROSITE" id="PS50928">
    <property type="entry name" value="ABC_TM1"/>
    <property type="match status" value="1"/>
</dbReference>
<dbReference type="InterPro" id="IPR035906">
    <property type="entry name" value="MetI-like_sf"/>
</dbReference>
<evidence type="ECO:0000256" key="5">
    <source>
        <dbReference type="ARBA" id="ARBA00022592"/>
    </source>
</evidence>
<dbReference type="CDD" id="cd06261">
    <property type="entry name" value="TM_PBP2"/>
    <property type="match status" value="1"/>
</dbReference>
<evidence type="ECO:0000256" key="4">
    <source>
        <dbReference type="ARBA" id="ARBA00022475"/>
    </source>
</evidence>
<feature type="transmembrane region" description="Helical" evidence="9">
    <location>
        <begin position="20"/>
        <end position="48"/>
    </location>
</feature>